<reference evidence="2" key="1">
    <citation type="submission" date="2018-12" db="EMBL/GenBank/DDBJ databases">
        <title>Tengunoibacter tsumagoiensis gen. nov., sp. nov., Dictyobacter kobayashii sp. nov., D. alpinus sp. nov., and D. joshuensis sp. nov. and description of Dictyobacteraceae fam. nov. within the order Ktedonobacterales isolated from Tengu-no-mugimeshi.</title>
        <authorList>
            <person name="Wang C.M."/>
            <person name="Zheng Y."/>
            <person name="Sakai Y."/>
            <person name="Toyoda A."/>
            <person name="Minakuchi Y."/>
            <person name="Abe K."/>
            <person name="Yokota A."/>
            <person name="Yabe S."/>
        </authorList>
    </citation>
    <scope>NUCLEOTIDE SEQUENCE [LARGE SCALE GENOMIC DNA]</scope>
    <source>
        <strain evidence="2">Uno16</strain>
    </source>
</reference>
<comment type="caution">
    <text evidence="1">The sequence shown here is derived from an EMBL/GenBank/DDBJ whole genome shotgun (WGS) entry which is preliminary data.</text>
</comment>
<dbReference type="OrthoDB" id="2404709at2"/>
<gene>
    <name evidence="1" type="ORF">KDA_21300</name>
</gene>
<evidence type="ECO:0000313" key="2">
    <source>
        <dbReference type="Proteomes" id="UP000287171"/>
    </source>
</evidence>
<sequence length="167" mass="19199">MADLPDNEKENLQQTLAQSGFRPLNKSERRNIWLHDYQQQDIALQSWARVVEQQGLEIDIMLQMQGLLIFGTMVSTRAYAQFYVDLHENMYRQEAPDTADFLHEYYAALVPPDDQPEIGPEGLPVMFRYAHLRDVTIMSSGHKIKLPYWRGKLNQVDAFVVGASAGE</sequence>
<dbReference type="EMBL" id="BIFT01000001">
    <property type="protein sequence ID" value="GCE26646.1"/>
    <property type="molecule type" value="Genomic_DNA"/>
</dbReference>
<dbReference type="Proteomes" id="UP000287171">
    <property type="component" value="Unassembled WGS sequence"/>
</dbReference>
<protein>
    <submittedName>
        <fullName evidence="1">Uncharacterized protein</fullName>
    </submittedName>
</protein>
<dbReference type="RefSeq" id="WP_126627074.1">
    <property type="nucleotide sequence ID" value="NZ_BIFT01000001.1"/>
</dbReference>
<keyword evidence="2" id="KW-1185">Reference proteome</keyword>
<accession>A0A402B5L9</accession>
<name>A0A402B5L9_9CHLR</name>
<dbReference type="AlphaFoldDB" id="A0A402B5L9"/>
<evidence type="ECO:0000313" key="1">
    <source>
        <dbReference type="EMBL" id="GCE26646.1"/>
    </source>
</evidence>
<organism evidence="1 2">
    <name type="scientific">Dictyobacter alpinus</name>
    <dbReference type="NCBI Taxonomy" id="2014873"/>
    <lineage>
        <taxon>Bacteria</taxon>
        <taxon>Bacillati</taxon>
        <taxon>Chloroflexota</taxon>
        <taxon>Ktedonobacteria</taxon>
        <taxon>Ktedonobacterales</taxon>
        <taxon>Dictyobacteraceae</taxon>
        <taxon>Dictyobacter</taxon>
    </lineage>
</organism>
<proteinExistence type="predicted"/>